<keyword evidence="6" id="KW-0406">Ion transport</keyword>
<evidence type="ECO:0000256" key="3">
    <source>
        <dbReference type="ARBA" id="ARBA00022692"/>
    </source>
</evidence>
<dbReference type="InterPro" id="IPR028325">
    <property type="entry name" value="VG_K_chnl"/>
</dbReference>
<reference evidence="12 13" key="1">
    <citation type="journal article" date="2013" name="Curr. Biol.">
        <title>The Genome of the Foraminiferan Reticulomyxa filosa.</title>
        <authorList>
            <person name="Glockner G."/>
            <person name="Hulsmann N."/>
            <person name="Schleicher M."/>
            <person name="Noegel A.A."/>
            <person name="Eichinger L."/>
            <person name="Gallinger C."/>
            <person name="Pawlowski J."/>
            <person name="Sierra R."/>
            <person name="Euteneuer U."/>
            <person name="Pillet L."/>
            <person name="Moustafa A."/>
            <person name="Platzer M."/>
            <person name="Groth M."/>
            <person name="Szafranski K."/>
            <person name="Schliwa M."/>
        </authorList>
    </citation>
    <scope>NUCLEOTIDE SEQUENCE [LARGE SCALE GENOMIC DNA]</scope>
</reference>
<keyword evidence="13" id="KW-1185">Reference proteome</keyword>
<evidence type="ECO:0000256" key="9">
    <source>
        <dbReference type="SAM" id="MobiDB-lite"/>
    </source>
</evidence>
<dbReference type="InterPro" id="IPR011992">
    <property type="entry name" value="EF-hand-dom_pair"/>
</dbReference>
<organism evidence="12 13">
    <name type="scientific">Reticulomyxa filosa</name>
    <dbReference type="NCBI Taxonomy" id="46433"/>
    <lineage>
        <taxon>Eukaryota</taxon>
        <taxon>Sar</taxon>
        <taxon>Rhizaria</taxon>
        <taxon>Retaria</taxon>
        <taxon>Foraminifera</taxon>
        <taxon>Monothalamids</taxon>
        <taxon>Reticulomyxidae</taxon>
        <taxon>Reticulomyxa</taxon>
    </lineage>
</organism>
<evidence type="ECO:0000256" key="10">
    <source>
        <dbReference type="SAM" id="Phobius"/>
    </source>
</evidence>
<dbReference type="InterPro" id="IPR013099">
    <property type="entry name" value="K_chnl_dom"/>
</dbReference>
<dbReference type="Gene3D" id="1.10.287.70">
    <property type="match status" value="2"/>
</dbReference>
<comment type="subcellular location">
    <subcellularLocation>
        <location evidence="1">Membrane</location>
        <topology evidence="1">Multi-pass membrane protein</topology>
    </subcellularLocation>
</comment>
<keyword evidence="5 10" id="KW-1133">Transmembrane helix</keyword>
<dbReference type="Gene3D" id="1.10.238.10">
    <property type="entry name" value="EF-hand"/>
    <property type="match status" value="1"/>
</dbReference>
<dbReference type="SUPFAM" id="SSF47473">
    <property type="entry name" value="EF-hand"/>
    <property type="match status" value="1"/>
</dbReference>
<name>X6NNA5_RETFI</name>
<keyword evidence="4" id="KW-0106">Calcium</keyword>
<dbReference type="CDD" id="cd00051">
    <property type="entry name" value="EFh"/>
    <property type="match status" value="1"/>
</dbReference>
<dbReference type="GO" id="GO:0005249">
    <property type="term" value="F:voltage-gated potassium channel activity"/>
    <property type="evidence" value="ECO:0007669"/>
    <property type="project" value="InterPro"/>
</dbReference>
<dbReference type="SUPFAM" id="SSF81324">
    <property type="entry name" value="Voltage-gated potassium channels"/>
    <property type="match status" value="2"/>
</dbReference>
<comment type="caution">
    <text evidence="12">The sequence shown here is derived from an EMBL/GenBank/DDBJ whole genome shotgun (WGS) entry which is preliminary data.</text>
</comment>
<evidence type="ECO:0000313" key="13">
    <source>
        <dbReference type="Proteomes" id="UP000023152"/>
    </source>
</evidence>
<dbReference type="GO" id="GO:0001508">
    <property type="term" value="P:action potential"/>
    <property type="evidence" value="ECO:0007669"/>
    <property type="project" value="TreeGrafter"/>
</dbReference>
<dbReference type="PROSITE" id="PS50222">
    <property type="entry name" value="EF_HAND_2"/>
    <property type="match status" value="2"/>
</dbReference>
<keyword evidence="2" id="KW-0813">Transport</keyword>
<protein>
    <recommendedName>
        <fullName evidence="11">EF-hand domain-containing protein</fullName>
    </recommendedName>
</protein>
<feature type="transmembrane region" description="Helical" evidence="10">
    <location>
        <begin position="236"/>
        <end position="257"/>
    </location>
</feature>
<evidence type="ECO:0000256" key="1">
    <source>
        <dbReference type="ARBA" id="ARBA00004141"/>
    </source>
</evidence>
<dbReference type="PANTHER" id="PTHR11537:SF254">
    <property type="entry name" value="POTASSIUM VOLTAGE-GATED CHANNEL PROTEIN SHAB"/>
    <property type="match status" value="1"/>
</dbReference>
<feature type="transmembrane region" description="Helical" evidence="10">
    <location>
        <begin position="396"/>
        <end position="423"/>
    </location>
</feature>
<dbReference type="EMBL" id="ASPP01007282">
    <property type="protein sequence ID" value="ETO27398.1"/>
    <property type="molecule type" value="Genomic_DNA"/>
</dbReference>
<keyword evidence="3 10" id="KW-0812">Transmembrane</keyword>
<gene>
    <name evidence="12" type="ORF">RFI_09734</name>
</gene>
<dbReference type="PROSITE" id="PS00018">
    <property type="entry name" value="EF_HAND_1"/>
    <property type="match status" value="2"/>
</dbReference>
<evidence type="ECO:0000313" key="12">
    <source>
        <dbReference type="EMBL" id="ETO27398.1"/>
    </source>
</evidence>
<evidence type="ECO:0000256" key="7">
    <source>
        <dbReference type="ARBA" id="ARBA00023136"/>
    </source>
</evidence>
<evidence type="ECO:0000256" key="8">
    <source>
        <dbReference type="ARBA" id="ARBA00023303"/>
    </source>
</evidence>
<evidence type="ECO:0000256" key="5">
    <source>
        <dbReference type="ARBA" id="ARBA00022989"/>
    </source>
</evidence>
<accession>X6NNA5</accession>
<feature type="compositionally biased region" description="Low complexity" evidence="9">
    <location>
        <begin position="366"/>
        <end position="376"/>
    </location>
</feature>
<dbReference type="GO" id="GO:0008076">
    <property type="term" value="C:voltage-gated potassium channel complex"/>
    <property type="evidence" value="ECO:0007669"/>
    <property type="project" value="InterPro"/>
</dbReference>
<keyword evidence="8" id="KW-0407">Ion channel</keyword>
<evidence type="ECO:0000256" key="2">
    <source>
        <dbReference type="ARBA" id="ARBA00022448"/>
    </source>
</evidence>
<dbReference type="InterPro" id="IPR002048">
    <property type="entry name" value="EF_hand_dom"/>
</dbReference>
<proteinExistence type="predicted"/>
<dbReference type="InterPro" id="IPR018247">
    <property type="entry name" value="EF_Hand_1_Ca_BS"/>
</dbReference>
<keyword evidence="7 10" id="KW-0472">Membrane</keyword>
<dbReference type="Proteomes" id="UP000023152">
    <property type="component" value="Unassembled WGS sequence"/>
</dbReference>
<feature type="compositionally biased region" description="Basic and acidic residues" evidence="9">
    <location>
        <begin position="336"/>
        <end position="365"/>
    </location>
</feature>
<feature type="region of interest" description="Disordered" evidence="9">
    <location>
        <begin position="336"/>
        <end position="387"/>
    </location>
</feature>
<sequence>MSRINRQSEKKYLAWVEALEAAKANTSSHWSLKKREVAIPAVDPWSVRAREKCLSILNPLLGRRNKVSTLFGRVQLRGNNMLLSRSTKTKQMGPNYHYCELNETVRFDLKQEEEEKKVKTLDKQFLILQIIEDDGVYKDRIIGEVLLSFMGITWNESASTQQREAENSSNTYYCVADIYDPKKNLPCGQIELQLGLQVSTTGSTSVIESMSITLLTLYGLEDINHQDIPLEDDKRWILYLMAWLVWMFFASTVYYLIEKNQSPHYEYLDWIYFCVETSMTVGYGDLYFHTRAGKVVNAFFILVDTFLIATFITELMKKLLSLRELRKVLAERKEKEKEKENEQAREKEKEKQKDTKAELEKDIKQDGQPQQQPSSDTKGSSTTDEQSDSTFQNYRFFIVLLSLLECAFYYPFLICICTLLYIYTYVHIRLCANVLSGTLFFHYVEGYPWSASFEWNFVTMATVGYGDTVAKTKGGKFATQIIDSFNISKEKKQKELMLQKALIDEAQLMEFDQDNDGVIDRYEFLSKMLIELKECDAERIEEIMQKFAEIDADGSGKITTEELISRM</sequence>
<dbReference type="Pfam" id="PF13202">
    <property type="entry name" value="EF-hand_5"/>
    <property type="match status" value="2"/>
</dbReference>
<feature type="domain" description="EF-hand" evidence="11">
    <location>
        <begin position="510"/>
        <end position="534"/>
    </location>
</feature>
<dbReference type="AlphaFoldDB" id="X6NNA5"/>
<feature type="compositionally biased region" description="Polar residues" evidence="9">
    <location>
        <begin position="377"/>
        <end position="387"/>
    </location>
</feature>
<evidence type="ECO:0000259" key="11">
    <source>
        <dbReference type="PROSITE" id="PS50222"/>
    </source>
</evidence>
<feature type="domain" description="EF-hand" evidence="11">
    <location>
        <begin position="538"/>
        <end position="567"/>
    </location>
</feature>
<dbReference type="PANTHER" id="PTHR11537">
    <property type="entry name" value="VOLTAGE-GATED POTASSIUM CHANNEL"/>
    <property type="match status" value="1"/>
</dbReference>
<dbReference type="GO" id="GO:0005509">
    <property type="term" value="F:calcium ion binding"/>
    <property type="evidence" value="ECO:0007669"/>
    <property type="project" value="InterPro"/>
</dbReference>
<feature type="transmembrane region" description="Helical" evidence="10">
    <location>
        <begin position="295"/>
        <end position="316"/>
    </location>
</feature>
<evidence type="ECO:0000256" key="6">
    <source>
        <dbReference type="ARBA" id="ARBA00023065"/>
    </source>
</evidence>
<dbReference type="OrthoDB" id="427950at2759"/>
<dbReference type="Pfam" id="PF07885">
    <property type="entry name" value="Ion_trans_2"/>
    <property type="match status" value="2"/>
</dbReference>
<evidence type="ECO:0000256" key="4">
    <source>
        <dbReference type="ARBA" id="ARBA00022837"/>
    </source>
</evidence>